<accession>A0A8C6TZH7</accession>
<protein>
    <recommendedName>
        <fullName evidence="4">Ankyrin repeat domain-containing protein 45</fullName>
    </recommendedName>
</protein>
<evidence type="ECO:0000313" key="3">
    <source>
        <dbReference type="Proteomes" id="UP000694523"/>
    </source>
</evidence>
<keyword evidence="1" id="KW-0040">ANK repeat</keyword>
<dbReference type="InterPro" id="IPR039323">
    <property type="entry name" value="ANKRD_45/46/60"/>
</dbReference>
<dbReference type="InterPro" id="IPR002110">
    <property type="entry name" value="Ankyrin_rpt"/>
</dbReference>
<evidence type="ECO:0000256" key="1">
    <source>
        <dbReference type="PROSITE-ProRule" id="PRU00023"/>
    </source>
</evidence>
<dbReference type="PANTHER" id="PTHR22677:SF4">
    <property type="entry name" value="USHER SYNDROME TYPE-1G PROTEIN-LIKE PROTEIN"/>
    <property type="match status" value="1"/>
</dbReference>
<name>A0A8C6TZH7_9GOBI</name>
<reference evidence="2" key="2">
    <citation type="submission" date="2025-09" db="UniProtKB">
        <authorList>
            <consortium name="Ensembl"/>
        </authorList>
    </citation>
    <scope>IDENTIFICATION</scope>
</reference>
<dbReference type="InterPro" id="IPR036770">
    <property type="entry name" value="Ankyrin_rpt-contain_sf"/>
</dbReference>
<keyword evidence="3" id="KW-1185">Reference proteome</keyword>
<dbReference type="AlphaFoldDB" id="A0A8C6TZH7"/>
<organism evidence="2 3">
    <name type="scientific">Neogobius melanostomus</name>
    <name type="common">round goby</name>
    <dbReference type="NCBI Taxonomy" id="47308"/>
    <lineage>
        <taxon>Eukaryota</taxon>
        <taxon>Metazoa</taxon>
        <taxon>Chordata</taxon>
        <taxon>Craniata</taxon>
        <taxon>Vertebrata</taxon>
        <taxon>Euteleostomi</taxon>
        <taxon>Actinopterygii</taxon>
        <taxon>Neopterygii</taxon>
        <taxon>Teleostei</taxon>
        <taxon>Neoteleostei</taxon>
        <taxon>Acanthomorphata</taxon>
        <taxon>Gobiaria</taxon>
        <taxon>Gobiiformes</taxon>
        <taxon>Gobioidei</taxon>
        <taxon>Gobiidae</taxon>
        <taxon>Benthophilinae</taxon>
        <taxon>Neogobiini</taxon>
        <taxon>Neogobius</taxon>
    </lineage>
</organism>
<dbReference type="SUPFAM" id="SSF48403">
    <property type="entry name" value="Ankyrin repeat"/>
    <property type="match status" value="1"/>
</dbReference>
<sequence>SSKRPVNPLLLCKALQQHLQGAEQALEKEENLLSWTDEMGRSALMTGSLLGHSAAVGELVKQGASVNQHTARGYTALHLAACWGHCDTVQTLLKLGADSKAQNFRGEHTVDLAKKILTNKIYCFYAEAQQDLAHVKRVISESETSLNKEERVQQCFCHLGIAQNYLTKVHTIL</sequence>
<dbReference type="PANTHER" id="PTHR22677">
    <property type="entry name" value="ANKYRIN REPEAT DOMAIN-CONTAINING PROTEIN 60"/>
    <property type="match status" value="1"/>
</dbReference>
<dbReference type="PROSITE" id="PS50088">
    <property type="entry name" value="ANK_REPEAT"/>
    <property type="match status" value="1"/>
</dbReference>
<evidence type="ECO:0008006" key="4">
    <source>
        <dbReference type="Google" id="ProtNLM"/>
    </source>
</evidence>
<dbReference type="PROSITE" id="PS50297">
    <property type="entry name" value="ANK_REP_REGION"/>
    <property type="match status" value="1"/>
</dbReference>
<evidence type="ECO:0000313" key="2">
    <source>
        <dbReference type="Ensembl" id="ENSNMLP00000026422.1"/>
    </source>
</evidence>
<proteinExistence type="predicted"/>
<dbReference type="SMART" id="SM00248">
    <property type="entry name" value="ANK"/>
    <property type="match status" value="2"/>
</dbReference>
<feature type="repeat" description="ANK" evidence="1">
    <location>
        <begin position="72"/>
        <end position="104"/>
    </location>
</feature>
<dbReference type="Proteomes" id="UP000694523">
    <property type="component" value="Unplaced"/>
</dbReference>
<dbReference type="Pfam" id="PF12796">
    <property type="entry name" value="Ank_2"/>
    <property type="match status" value="1"/>
</dbReference>
<reference evidence="2" key="1">
    <citation type="submission" date="2025-08" db="UniProtKB">
        <authorList>
            <consortium name="Ensembl"/>
        </authorList>
    </citation>
    <scope>IDENTIFICATION</scope>
</reference>
<dbReference type="Ensembl" id="ENSNMLT00000029529.1">
    <property type="protein sequence ID" value="ENSNMLP00000026422.1"/>
    <property type="gene ID" value="ENSNMLG00000016853.1"/>
</dbReference>
<dbReference type="Gene3D" id="1.25.40.20">
    <property type="entry name" value="Ankyrin repeat-containing domain"/>
    <property type="match status" value="1"/>
</dbReference>